<accession>A0A8T0AIV2</accession>
<dbReference type="AlphaFoldDB" id="A0A8T0AIV2"/>
<sequence length="153" mass="17437">MMNFRQRMGWIGVVAYLLLSLAALYYMFEINQTYNRLALDHVEKSSGTPPPAPADYAPADYAPADYAPVDSTPPSSWMQSVKSRLLLLPLWFRASIFLLLYLQVFFFLYSCTRTDPKTVGYCILPICLALHCNRHASFPKASNQISRFQLIDT</sequence>
<protein>
    <recommendedName>
        <fullName evidence="7">Lysosomal enzyme trafficking factor</fullName>
    </recommendedName>
    <alternativeName>
        <fullName evidence="8">Transmembrane protein 251</fullName>
    </alternativeName>
</protein>
<keyword evidence="4" id="KW-0333">Golgi apparatus</keyword>
<feature type="transmembrane region" description="Helical" evidence="9">
    <location>
        <begin position="9"/>
        <end position="28"/>
    </location>
</feature>
<dbReference type="PANTHER" id="PTHR31925:SF1">
    <property type="entry name" value="LYSOSOMAL ENZYME TRAFFICKING FACTOR"/>
    <property type="match status" value="1"/>
</dbReference>
<evidence type="ECO:0000256" key="8">
    <source>
        <dbReference type="ARBA" id="ARBA00034557"/>
    </source>
</evidence>
<dbReference type="PANTHER" id="PTHR31925">
    <property type="entry name" value="TRANSMEMBRANE PROTEIN 251"/>
    <property type="match status" value="1"/>
</dbReference>
<dbReference type="Pfam" id="PF15190">
    <property type="entry name" value="TMEM251"/>
    <property type="match status" value="1"/>
</dbReference>
<evidence type="ECO:0000256" key="1">
    <source>
        <dbReference type="ARBA" id="ARBA00004653"/>
    </source>
</evidence>
<feature type="transmembrane region" description="Helical" evidence="9">
    <location>
        <begin position="90"/>
        <end position="109"/>
    </location>
</feature>
<dbReference type="Proteomes" id="UP000606274">
    <property type="component" value="Unassembled WGS sequence"/>
</dbReference>
<comment type="caution">
    <text evidence="10">The sequence shown here is derived from an EMBL/GenBank/DDBJ whole genome shotgun (WGS) entry which is preliminary data.</text>
</comment>
<evidence type="ECO:0000256" key="3">
    <source>
        <dbReference type="ARBA" id="ARBA00022989"/>
    </source>
</evidence>
<dbReference type="InterPro" id="IPR028024">
    <property type="entry name" value="LYSET"/>
</dbReference>
<evidence type="ECO:0000313" key="10">
    <source>
        <dbReference type="EMBL" id="KAF7690606.1"/>
    </source>
</evidence>
<name>A0A8T0AIV2_SILME</name>
<keyword evidence="11" id="KW-1185">Reference proteome</keyword>
<evidence type="ECO:0000256" key="7">
    <source>
        <dbReference type="ARBA" id="ARBA00034539"/>
    </source>
</evidence>
<evidence type="ECO:0000256" key="6">
    <source>
        <dbReference type="ARBA" id="ARBA00034485"/>
    </source>
</evidence>
<keyword evidence="5 9" id="KW-0472">Membrane</keyword>
<proteinExistence type="inferred from homology"/>
<keyword evidence="3 9" id="KW-1133">Transmembrane helix</keyword>
<comment type="subcellular location">
    <subcellularLocation>
        <location evidence="1">Golgi apparatus membrane</location>
        <topology evidence="1">Multi-pass membrane protein</topology>
    </subcellularLocation>
</comment>
<dbReference type="GO" id="GO:0000139">
    <property type="term" value="C:Golgi membrane"/>
    <property type="evidence" value="ECO:0007669"/>
    <property type="project" value="UniProtKB-SubCell"/>
</dbReference>
<dbReference type="EMBL" id="JABFDY010000023">
    <property type="protein sequence ID" value="KAF7690606.1"/>
    <property type="molecule type" value="Genomic_DNA"/>
</dbReference>
<evidence type="ECO:0000256" key="9">
    <source>
        <dbReference type="SAM" id="Phobius"/>
    </source>
</evidence>
<organism evidence="10 11">
    <name type="scientific">Silurus meridionalis</name>
    <name type="common">Southern catfish</name>
    <name type="synonym">Silurus soldatovi meridionalis</name>
    <dbReference type="NCBI Taxonomy" id="175797"/>
    <lineage>
        <taxon>Eukaryota</taxon>
        <taxon>Metazoa</taxon>
        <taxon>Chordata</taxon>
        <taxon>Craniata</taxon>
        <taxon>Vertebrata</taxon>
        <taxon>Euteleostomi</taxon>
        <taxon>Actinopterygii</taxon>
        <taxon>Neopterygii</taxon>
        <taxon>Teleostei</taxon>
        <taxon>Ostariophysi</taxon>
        <taxon>Siluriformes</taxon>
        <taxon>Siluridae</taxon>
        <taxon>Silurus</taxon>
    </lineage>
</organism>
<evidence type="ECO:0000256" key="2">
    <source>
        <dbReference type="ARBA" id="ARBA00022692"/>
    </source>
</evidence>
<keyword evidence="2 9" id="KW-0812">Transmembrane</keyword>
<gene>
    <name evidence="10" type="ORF">HF521_012410</name>
</gene>
<evidence type="ECO:0000313" key="11">
    <source>
        <dbReference type="Proteomes" id="UP000606274"/>
    </source>
</evidence>
<evidence type="ECO:0000256" key="5">
    <source>
        <dbReference type="ARBA" id="ARBA00023136"/>
    </source>
</evidence>
<evidence type="ECO:0000256" key="4">
    <source>
        <dbReference type="ARBA" id="ARBA00023034"/>
    </source>
</evidence>
<comment type="similarity">
    <text evidence="6">Belongs to the LYSET family.</text>
</comment>
<reference evidence="10" key="1">
    <citation type="submission" date="2020-08" db="EMBL/GenBank/DDBJ databases">
        <title>Chromosome-level assembly of Southern catfish (Silurus meridionalis) provides insights into visual adaptation to the nocturnal and benthic lifestyles.</title>
        <authorList>
            <person name="Zhang Y."/>
            <person name="Wang D."/>
            <person name="Peng Z."/>
        </authorList>
    </citation>
    <scope>NUCLEOTIDE SEQUENCE</scope>
    <source>
        <strain evidence="10">SWU-2019-XX</strain>
        <tissue evidence="10">Muscle</tissue>
    </source>
</reference>